<dbReference type="EMBL" id="JACIEP010000023">
    <property type="protein sequence ID" value="MBB4038147.1"/>
    <property type="molecule type" value="Genomic_DNA"/>
</dbReference>
<reference evidence="4 5" key="1">
    <citation type="submission" date="2020-08" db="EMBL/GenBank/DDBJ databases">
        <title>Genomic Encyclopedia of Type Strains, Phase IV (KMG-IV): sequencing the most valuable type-strain genomes for metagenomic binning, comparative biology and taxonomic classification.</title>
        <authorList>
            <person name="Goeker M."/>
        </authorList>
    </citation>
    <scope>NUCLEOTIDE SEQUENCE [LARGE SCALE GENOMIC DNA]</scope>
    <source>
        <strain evidence="4 5">DSM 104969</strain>
    </source>
</reference>
<dbReference type="SUPFAM" id="SSF54928">
    <property type="entry name" value="RNA-binding domain, RBD"/>
    <property type="match status" value="1"/>
</dbReference>
<keyword evidence="5" id="KW-1185">Reference proteome</keyword>
<feature type="region of interest" description="Disordered" evidence="2">
    <location>
        <begin position="76"/>
        <end position="102"/>
    </location>
</feature>
<dbReference type="SMART" id="SM00360">
    <property type="entry name" value="RRM"/>
    <property type="match status" value="1"/>
</dbReference>
<dbReference type="AlphaFoldDB" id="A0A840CPX4"/>
<protein>
    <submittedName>
        <fullName evidence="4">RNA recognition motif-containing protein</fullName>
    </submittedName>
</protein>
<dbReference type="RefSeq" id="WP_183308956.1">
    <property type="nucleotide sequence ID" value="NZ_JACIEP010000023.1"/>
</dbReference>
<dbReference type="InterPro" id="IPR035979">
    <property type="entry name" value="RBD_domain_sf"/>
</dbReference>
<dbReference type="PROSITE" id="PS50102">
    <property type="entry name" value="RRM"/>
    <property type="match status" value="1"/>
</dbReference>
<accession>A0A840CPX4</accession>
<proteinExistence type="predicted"/>
<evidence type="ECO:0000256" key="2">
    <source>
        <dbReference type="SAM" id="MobiDB-lite"/>
    </source>
</evidence>
<evidence type="ECO:0000313" key="4">
    <source>
        <dbReference type="EMBL" id="MBB4038147.1"/>
    </source>
</evidence>
<dbReference type="InterPro" id="IPR048289">
    <property type="entry name" value="RRM2_NsCP33-like"/>
</dbReference>
<evidence type="ECO:0000256" key="1">
    <source>
        <dbReference type="ARBA" id="ARBA00022884"/>
    </source>
</evidence>
<dbReference type="InterPro" id="IPR012677">
    <property type="entry name" value="Nucleotide-bd_a/b_plait_sf"/>
</dbReference>
<sequence length="102" mass="11164">MNIYVSNLNFSTTSESLQELFAAYGEVESAKIITDRESGRSRGFGFVEMPNDTEGQNAISGLHDTNFEGKTIGVSIARPKTERSSGGYNNRGGNGGYNRNRY</sequence>
<comment type="caution">
    <text evidence="4">The sequence shown here is derived from an EMBL/GenBank/DDBJ whole genome shotgun (WGS) entry which is preliminary data.</text>
</comment>
<dbReference type="Pfam" id="PF00076">
    <property type="entry name" value="RRM_1"/>
    <property type="match status" value="1"/>
</dbReference>
<dbReference type="CDD" id="cd21608">
    <property type="entry name" value="RRM2_NsCP33_like"/>
    <property type="match status" value="1"/>
</dbReference>
<dbReference type="GO" id="GO:0003723">
    <property type="term" value="F:RNA binding"/>
    <property type="evidence" value="ECO:0007669"/>
    <property type="project" value="UniProtKB-KW"/>
</dbReference>
<feature type="domain" description="RRM" evidence="3">
    <location>
        <begin position="1"/>
        <end position="79"/>
    </location>
</feature>
<gene>
    <name evidence="4" type="ORF">GGR21_004076</name>
</gene>
<evidence type="ECO:0000259" key="3">
    <source>
        <dbReference type="PROSITE" id="PS50102"/>
    </source>
</evidence>
<keyword evidence="1" id="KW-0694">RNA-binding</keyword>
<name>A0A840CPX4_9BACT</name>
<evidence type="ECO:0000313" key="5">
    <source>
        <dbReference type="Proteomes" id="UP000555103"/>
    </source>
</evidence>
<dbReference type="Gene3D" id="3.30.70.330">
    <property type="match status" value="1"/>
</dbReference>
<dbReference type="PANTHER" id="PTHR48027">
    <property type="entry name" value="HETEROGENEOUS NUCLEAR RIBONUCLEOPROTEIN 87F-RELATED"/>
    <property type="match status" value="1"/>
</dbReference>
<dbReference type="InterPro" id="IPR000504">
    <property type="entry name" value="RRM_dom"/>
</dbReference>
<dbReference type="InterPro" id="IPR052462">
    <property type="entry name" value="SLIRP/GR-RBP-like"/>
</dbReference>
<organism evidence="4 5">
    <name type="scientific">Dysgonomonas hofstadii</name>
    <dbReference type="NCBI Taxonomy" id="637886"/>
    <lineage>
        <taxon>Bacteria</taxon>
        <taxon>Pseudomonadati</taxon>
        <taxon>Bacteroidota</taxon>
        <taxon>Bacteroidia</taxon>
        <taxon>Bacteroidales</taxon>
        <taxon>Dysgonomonadaceae</taxon>
        <taxon>Dysgonomonas</taxon>
    </lineage>
</organism>
<dbReference type="Proteomes" id="UP000555103">
    <property type="component" value="Unassembled WGS sequence"/>
</dbReference>